<accession>A0A4S4C856</accession>
<evidence type="ECO:0000259" key="6">
    <source>
        <dbReference type="PROSITE" id="PS01124"/>
    </source>
</evidence>
<comment type="caution">
    <text evidence="8">The sequence shown here is derived from an EMBL/GenBank/DDBJ whole genome shotgun (WGS) entry which is preliminary data.</text>
</comment>
<evidence type="ECO:0000256" key="5">
    <source>
        <dbReference type="SAM" id="Coils"/>
    </source>
</evidence>
<proteinExistence type="predicted"/>
<keyword evidence="9" id="KW-1185">Reference proteome</keyword>
<dbReference type="InterPro" id="IPR018062">
    <property type="entry name" value="HTH_AraC-typ_CS"/>
</dbReference>
<protein>
    <submittedName>
        <fullName evidence="8">Response regulator</fullName>
    </submittedName>
</protein>
<gene>
    <name evidence="8" type="ORF">E6C55_02020</name>
</gene>
<dbReference type="AlphaFoldDB" id="A0A4S4C856"/>
<dbReference type="GO" id="GO:0003700">
    <property type="term" value="F:DNA-binding transcription factor activity"/>
    <property type="evidence" value="ECO:0007669"/>
    <property type="project" value="InterPro"/>
</dbReference>
<evidence type="ECO:0000313" key="8">
    <source>
        <dbReference type="EMBL" id="THF84107.1"/>
    </source>
</evidence>
<dbReference type="InterPro" id="IPR009057">
    <property type="entry name" value="Homeodomain-like_sf"/>
</dbReference>
<dbReference type="EMBL" id="SSOB01000002">
    <property type="protein sequence ID" value="THF84107.1"/>
    <property type="molecule type" value="Genomic_DNA"/>
</dbReference>
<evidence type="ECO:0000259" key="7">
    <source>
        <dbReference type="PROSITE" id="PS50110"/>
    </source>
</evidence>
<dbReference type="PANTHER" id="PTHR43280">
    <property type="entry name" value="ARAC-FAMILY TRANSCRIPTIONAL REGULATOR"/>
    <property type="match status" value="1"/>
</dbReference>
<feature type="domain" description="Response regulatory" evidence="7">
    <location>
        <begin position="2"/>
        <end position="118"/>
    </location>
</feature>
<reference evidence="8 9" key="1">
    <citation type="submission" date="2019-04" db="EMBL/GenBank/DDBJ databases">
        <title>Cohnella sp. nov. isolated from preserved vegetables.</title>
        <authorList>
            <person name="Lin S.-Y."/>
            <person name="Hung M.-H."/>
            <person name="Young C.-C."/>
        </authorList>
    </citation>
    <scope>NUCLEOTIDE SEQUENCE [LARGE SCALE GENOMIC DNA]</scope>
    <source>
        <strain evidence="8 9">CC-MHH1044</strain>
    </source>
</reference>
<dbReference type="PRINTS" id="PR00032">
    <property type="entry name" value="HTHARAC"/>
</dbReference>
<dbReference type="Pfam" id="PF00072">
    <property type="entry name" value="Response_reg"/>
    <property type="match status" value="1"/>
</dbReference>
<dbReference type="Proteomes" id="UP000310636">
    <property type="component" value="Unassembled WGS sequence"/>
</dbReference>
<evidence type="ECO:0000313" key="9">
    <source>
        <dbReference type="Proteomes" id="UP000310636"/>
    </source>
</evidence>
<dbReference type="InterPro" id="IPR001789">
    <property type="entry name" value="Sig_transdc_resp-reg_receiver"/>
</dbReference>
<dbReference type="OrthoDB" id="9788446at2"/>
<dbReference type="PROSITE" id="PS01124">
    <property type="entry name" value="HTH_ARAC_FAMILY_2"/>
    <property type="match status" value="1"/>
</dbReference>
<dbReference type="InterPro" id="IPR011006">
    <property type="entry name" value="CheY-like_superfamily"/>
</dbReference>
<dbReference type="InterPro" id="IPR020449">
    <property type="entry name" value="Tscrpt_reg_AraC-type_HTH"/>
</dbReference>
<dbReference type="RefSeq" id="WP_136368109.1">
    <property type="nucleotide sequence ID" value="NZ_SSOB01000002.1"/>
</dbReference>
<organism evidence="8 9">
    <name type="scientific">Cohnella fermenti</name>
    <dbReference type="NCBI Taxonomy" id="2565925"/>
    <lineage>
        <taxon>Bacteria</taxon>
        <taxon>Bacillati</taxon>
        <taxon>Bacillota</taxon>
        <taxon>Bacilli</taxon>
        <taxon>Bacillales</taxon>
        <taxon>Paenibacillaceae</taxon>
        <taxon>Cohnella</taxon>
    </lineage>
</organism>
<dbReference type="Pfam" id="PF12833">
    <property type="entry name" value="HTH_18"/>
    <property type="match status" value="1"/>
</dbReference>
<keyword evidence="4" id="KW-0597">Phosphoprotein</keyword>
<dbReference type="SUPFAM" id="SSF52172">
    <property type="entry name" value="CheY-like"/>
    <property type="match status" value="1"/>
</dbReference>
<dbReference type="GO" id="GO:0000160">
    <property type="term" value="P:phosphorelay signal transduction system"/>
    <property type="evidence" value="ECO:0007669"/>
    <property type="project" value="InterPro"/>
</dbReference>
<dbReference type="PANTHER" id="PTHR43280:SF28">
    <property type="entry name" value="HTH-TYPE TRANSCRIPTIONAL ACTIVATOR RHAS"/>
    <property type="match status" value="1"/>
</dbReference>
<keyword evidence="2" id="KW-0238">DNA-binding</keyword>
<dbReference type="PROSITE" id="PS50110">
    <property type="entry name" value="RESPONSE_REGULATORY"/>
    <property type="match status" value="1"/>
</dbReference>
<dbReference type="InterPro" id="IPR018060">
    <property type="entry name" value="HTH_AraC"/>
</dbReference>
<dbReference type="GO" id="GO:0043565">
    <property type="term" value="F:sequence-specific DNA binding"/>
    <property type="evidence" value="ECO:0007669"/>
    <property type="project" value="InterPro"/>
</dbReference>
<name>A0A4S4C856_9BACL</name>
<keyword evidence="5" id="KW-0175">Coiled coil</keyword>
<dbReference type="SUPFAM" id="SSF46689">
    <property type="entry name" value="Homeodomain-like"/>
    <property type="match status" value="2"/>
</dbReference>
<sequence length="393" mass="44739">MNILVVDDESIIRDGIERTIRKAYPQHRVYLASSPEEAVDLLKAQRIDLVLTDVLMPGMTGLELMEMSRARHAHVRWVVISAYSEFAYAKEAVRLGAKDYLLKPIGKEILIEKLRELGEELERENERTNEAQLLKTNLKYLREAVFARWASGLDLGNLDLTAFTGSHPHFHLILVKLESDADLRLEHFIVENVLSELIDSAGRGFVANADARSLLGLVTLSEEGRLAKLIEQLRTHLKRYLKVPFQVLHSERLTDMATVPGEVQAMRRTSESQLYDHYASGGEKAVEVALQYIHAHLASELSLEKVASIVFLNSVYFSQLFKQKTGHGFKEYVTQLRLERAMELLRESELKVGDISERVGYPDVRHFSQIFRKKTGFTPSEYRQHEVEAAGRG</sequence>
<feature type="coiled-coil region" evidence="5">
    <location>
        <begin position="107"/>
        <end position="134"/>
    </location>
</feature>
<evidence type="ECO:0000256" key="2">
    <source>
        <dbReference type="ARBA" id="ARBA00023125"/>
    </source>
</evidence>
<evidence type="ECO:0000256" key="4">
    <source>
        <dbReference type="PROSITE-ProRule" id="PRU00169"/>
    </source>
</evidence>
<dbReference type="SMART" id="SM00342">
    <property type="entry name" value="HTH_ARAC"/>
    <property type="match status" value="1"/>
</dbReference>
<dbReference type="PROSITE" id="PS00041">
    <property type="entry name" value="HTH_ARAC_FAMILY_1"/>
    <property type="match status" value="1"/>
</dbReference>
<evidence type="ECO:0000256" key="3">
    <source>
        <dbReference type="ARBA" id="ARBA00023163"/>
    </source>
</evidence>
<dbReference type="SMART" id="SM00448">
    <property type="entry name" value="REC"/>
    <property type="match status" value="1"/>
</dbReference>
<feature type="modified residue" description="4-aspartylphosphate" evidence="4">
    <location>
        <position position="53"/>
    </location>
</feature>
<keyword evidence="3" id="KW-0804">Transcription</keyword>
<dbReference type="Gene3D" id="3.40.50.2300">
    <property type="match status" value="1"/>
</dbReference>
<evidence type="ECO:0000256" key="1">
    <source>
        <dbReference type="ARBA" id="ARBA00023015"/>
    </source>
</evidence>
<feature type="domain" description="HTH araC/xylS-type" evidence="6">
    <location>
        <begin position="287"/>
        <end position="385"/>
    </location>
</feature>
<dbReference type="CDD" id="cd17536">
    <property type="entry name" value="REC_YesN-like"/>
    <property type="match status" value="1"/>
</dbReference>
<keyword evidence="1" id="KW-0805">Transcription regulation</keyword>
<dbReference type="Gene3D" id="1.10.10.60">
    <property type="entry name" value="Homeodomain-like"/>
    <property type="match status" value="2"/>
</dbReference>